<evidence type="ECO:0000313" key="11">
    <source>
        <dbReference type="EMBL" id="MDR6237046.1"/>
    </source>
</evidence>
<dbReference type="PANTHER" id="PTHR30069">
    <property type="entry name" value="TONB-DEPENDENT OUTER MEMBRANE RECEPTOR"/>
    <property type="match status" value="1"/>
</dbReference>
<comment type="caution">
    <text evidence="11">The sequence shown here is derived from an EMBL/GenBank/DDBJ whole genome shotgun (WGS) entry which is preliminary data.</text>
</comment>
<dbReference type="SUPFAM" id="SSF56935">
    <property type="entry name" value="Porins"/>
    <property type="match status" value="1"/>
</dbReference>
<keyword evidence="7 9" id="KW-0472">Membrane</keyword>
<dbReference type="AlphaFoldDB" id="A0AAE3XJR8"/>
<dbReference type="Gene3D" id="2.40.170.20">
    <property type="entry name" value="TonB-dependent receptor, beta-barrel domain"/>
    <property type="match status" value="1"/>
</dbReference>
<reference evidence="11" key="1">
    <citation type="submission" date="2023-07" db="EMBL/GenBank/DDBJ databases">
        <title>Genomic Encyclopedia of Type Strains, Phase IV (KMG-IV): sequencing the most valuable type-strain genomes for metagenomic binning, comparative biology and taxonomic classification.</title>
        <authorList>
            <person name="Goeker M."/>
        </authorList>
    </citation>
    <scope>NUCLEOTIDE SEQUENCE</scope>
    <source>
        <strain evidence="11">DSM 26174</strain>
    </source>
</reference>
<protein>
    <submittedName>
        <fullName evidence="11">Outer membrane receptor for ferrienterochelin and colicin</fullName>
    </submittedName>
</protein>
<keyword evidence="6" id="KW-0798">TonB box</keyword>
<evidence type="ECO:0000256" key="6">
    <source>
        <dbReference type="ARBA" id="ARBA00023077"/>
    </source>
</evidence>
<gene>
    <name evidence="11" type="ORF">HNQ88_000022</name>
</gene>
<keyword evidence="3 9" id="KW-1134">Transmembrane beta strand</keyword>
<dbReference type="RefSeq" id="WP_338390293.1">
    <property type="nucleotide sequence ID" value="NZ_AP025305.1"/>
</dbReference>
<dbReference type="GO" id="GO:0009279">
    <property type="term" value="C:cell outer membrane"/>
    <property type="evidence" value="ECO:0007669"/>
    <property type="project" value="UniProtKB-SubCell"/>
</dbReference>
<evidence type="ECO:0000259" key="10">
    <source>
        <dbReference type="Pfam" id="PF07715"/>
    </source>
</evidence>
<evidence type="ECO:0000256" key="5">
    <source>
        <dbReference type="ARBA" id="ARBA00022729"/>
    </source>
</evidence>
<dbReference type="PROSITE" id="PS01156">
    <property type="entry name" value="TONB_DEPENDENT_REC_2"/>
    <property type="match status" value="1"/>
</dbReference>
<dbReference type="InterPro" id="IPR039426">
    <property type="entry name" value="TonB-dep_rcpt-like"/>
</dbReference>
<dbReference type="PROSITE" id="PS52016">
    <property type="entry name" value="TONB_DEPENDENT_REC_3"/>
    <property type="match status" value="1"/>
</dbReference>
<evidence type="ECO:0000313" key="12">
    <source>
        <dbReference type="Proteomes" id="UP001185092"/>
    </source>
</evidence>
<dbReference type="Pfam" id="PF13715">
    <property type="entry name" value="CarbopepD_reg_2"/>
    <property type="match status" value="1"/>
</dbReference>
<organism evidence="11 12">
    <name type="scientific">Aureibacter tunicatorum</name>
    <dbReference type="NCBI Taxonomy" id="866807"/>
    <lineage>
        <taxon>Bacteria</taxon>
        <taxon>Pseudomonadati</taxon>
        <taxon>Bacteroidota</taxon>
        <taxon>Cytophagia</taxon>
        <taxon>Cytophagales</taxon>
        <taxon>Persicobacteraceae</taxon>
        <taxon>Aureibacter</taxon>
    </lineage>
</organism>
<sequence length="839" mass="92860">MKRFLLFVGVFFLGLNALYAQTVLKGRILDKSTNEAVIGANVVLKGTTDGSISDLNGDFSFSTDETGSKVIEVSFIGYETMTKQVSLNGQTINLGTLMVSESSMALSPVEIIADVAIDRKTPVAVSTIKPAQLEEKLGTQEFPEILKSTPGIYATRSGGGFGDARVNIRGFNSVNVGVLINGMPVNDMENGKVYWSNWANLSDVARTIQVQRGLGASKLAIPSIGGTINVITKSTDAEKGGFATASIGSFGEQKQGVKFSTGLMDNGLAITVAATHRKGDGYVQGTNYEAYSYFLSVAKKINKNHELAFTAFGAPQEHGQRTTKLSLKEGVEHGEDYNKDHGYYKAGEFNSRINFYHKPVFIMNHYWTISPSTDLTTSAYASFGTGGGTGFLGEYSWIERDADGLIDFNKIAQKNADQGAAGSSLILRNSVNNHNWYGALSSLKTDLNNNLTLSGGIDLRYYKGEHYREVRDLLGNSYFLDDDDANNPIHYAQKGDRIDYYNDGIVLWEGLFGQLEYDRNKVSAFVSGALSNTSYKRIDYFNYLDSDDKQETDFQNFLGYSVKGGANYRLTDIHNIFVNAGYFSRAPFFDAVFLNYKNDINEGAENEKIASIELGYGLRTSKFSANINYYYTKWMDRSFVKRLTTDQGQDFTANLLGVDALHQGVEVDFAFKPNDKLELTGMASIGDWRWLNDLENVIAYDDQQNPSEPFSVYMADIKVGDAAQTTFAAGINYELVEGLKIGMDYNFYGDNFAEFNPTSRTNEDDRGVNSWQLENYSLVDANMSYKFTIGDVKASIFGNIHNIFDTMYVSDADETNVGDPANVFYGWGRSWSMGMKVNF</sequence>
<dbReference type="SUPFAM" id="SSF49464">
    <property type="entry name" value="Carboxypeptidase regulatory domain-like"/>
    <property type="match status" value="1"/>
</dbReference>
<dbReference type="InterPro" id="IPR012910">
    <property type="entry name" value="Plug_dom"/>
</dbReference>
<keyword evidence="11" id="KW-0675">Receptor</keyword>
<dbReference type="Proteomes" id="UP001185092">
    <property type="component" value="Unassembled WGS sequence"/>
</dbReference>
<comment type="similarity">
    <text evidence="9">Belongs to the TonB-dependent receptor family.</text>
</comment>
<dbReference type="InterPro" id="IPR036942">
    <property type="entry name" value="Beta-barrel_TonB_sf"/>
</dbReference>
<keyword evidence="5" id="KW-0732">Signal</keyword>
<keyword evidence="8 9" id="KW-0998">Cell outer membrane</keyword>
<evidence type="ECO:0000256" key="4">
    <source>
        <dbReference type="ARBA" id="ARBA00022692"/>
    </source>
</evidence>
<dbReference type="InterPro" id="IPR037066">
    <property type="entry name" value="Plug_dom_sf"/>
</dbReference>
<evidence type="ECO:0000256" key="8">
    <source>
        <dbReference type="ARBA" id="ARBA00023237"/>
    </source>
</evidence>
<evidence type="ECO:0000256" key="1">
    <source>
        <dbReference type="ARBA" id="ARBA00004571"/>
    </source>
</evidence>
<dbReference type="Gene3D" id="2.170.130.10">
    <property type="entry name" value="TonB-dependent receptor, plug domain"/>
    <property type="match status" value="1"/>
</dbReference>
<dbReference type="InterPro" id="IPR010917">
    <property type="entry name" value="TonB_rcpt_CS"/>
</dbReference>
<name>A0AAE3XJR8_9BACT</name>
<evidence type="ECO:0000256" key="2">
    <source>
        <dbReference type="ARBA" id="ARBA00022448"/>
    </source>
</evidence>
<dbReference type="InterPro" id="IPR008969">
    <property type="entry name" value="CarboxyPept-like_regulatory"/>
</dbReference>
<dbReference type="GO" id="GO:0015344">
    <property type="term" value="F:siderophore uptake transmembrane transporter activity"/>
    <property type="evidence" value="ECO:0007669"/>
    <property type="project" value="TreeGrafter"/>
</dbReference>
<proteinExistence type="inferred from homology"/>
<evidence type="ECO:0000256" key="7">
    <source>
        <dbReference type="ARBA" id="ARBA00023136"/>
    </source>
</evidence>
<keyword evidence="12" id="KW-1185">Reference proteome</keyword>
<dbReference type="EMBL" id="JAVDQD010000001">
    <property type="protein sequence ID" value="MDR6237046.1"/>
    <property type="molecule type" value="Genomic_DNA"/>
</dbReference>
<evidence type="ECO:0000256" key="9">
    <source>
        <dbReference type="PROSITE-ProRule" id="PRU01360"/>
    </source>
</evidence>
<dbReference type="Pfam" id="PF07715">
    <property type="entry name" value="Plug"/>
    <property type="match status" value="1"/>
</dbReference>
<keyword evidence="4 9" id="KW-0812">Transmembrane</keyword>
<dbReference type="Gene3D" id="2.60.40.1120">
    <property type="entry name" value="Carboxypeptidase-like, regulatory domain"/>
    <property type="match status" value="1"/>
</dbReference>
<feature type="domain" description="TonB-dependent receptor plug" evidence="10">
    <location>
        <begin position="119"/>
        <end position="226"/>
    </location>
</feature>
<keyword evidence="2 9" id="KW-0813">Transport</keyword>
<dbReference type="GO" id="GO:0044718">
    <property type="term" value="P:siderophore transmembrane transport"/>
    <property type="evidence" value="ECO:0007669"/>
    <property type="project" value="TreeGrafter"/>
</dbReference>
<dbReference type="PANTHER" id="PTHR30069:SF29">
    <property type="entry name" value="HEMOGLOBIN AND HEMOGLOBIN-HAPTOGLOBIN-BINDING PROTEIN 1-RELATED"/>
    <property type="match status" value="1"/>
</dbReference>
<evidence type="ECO:0000256" key="3">
    <source>
        <dbReference type="ARBA" id="ARBA00022452"/>
    </source>
</evidence>
<comment type="subcellular location">
    <subcellularLocation>
        <location evidence="1 9">Cell outer membrane</location>
        <topology evidence="1 9">Multi-pass membrane protein</topology>
    </subcellularLocation>
</comment>
<accession>A0AAE3XJR8</accession>